<dbReference type="EMBL" id="CP100595">
    <property type="protein sequence ID" value="UTJ06960.1"/>
    <property type="molecule type" value="Genomic_DNA"/>
</dbReference>
<dbReference type="RefSeq" id="WP_254577139.1">
    <property type="nucleotide sequence ID" value="NZ_CP100595.1"/>
</dbReference>
<keyword evidence="3 6" id="KW-1133">Transmembrane helix</keyword>
<proteinExistence type="predicted"/>
<evidence type="ECO:0000259" key="7">
    <source>
        <dbReference type="Pfam" id="PF13675"/>
    </source>
</evidence>
<accession>A0ABY5E5E1</accession>
<evidence type="ECO:0000313" key="8">
    <source>
        <dbReference type="EMBL" id="UTJ06960.1"/>
    </source>
</evidence>
<gene>
    <name evidence="8" type="ORF">NJU99_02390</name>
</gene>
<feature type="coiled-coil region" evidence="5">
    <location>
        <begin position="260"/>
        <end position="322"/>
    </location>
</feature>
<feature type="transmembrane region" description="Helical" evidence="6">
    <location>
        <begin position="178"/>
        <end position="196"/>
    </location>
</feature>
<evidence type="ECO:0000256" key="6">
    <source>
        <dbReference type="SAM" id="Phobius"/>
    </source>
</evidence>
<keyword evidence="9" id="KW-1185">Reference proteome</keyword>
<dbReference type="Proteomes" id="UP001060012">
    <property type="component" value="Chromosome"/>
</dbReference>
<reference evidence="8" key="1">
    <citation type="submission" date="2022-07" db="EMBL/GenBank/DDBJ databases">
        <title>Arcobacter roscoffensis sp. nov., a marine bacterium isolated from coastal seawater collected from Roscoff, France.</title>
        <authorList>
            <person name="Pascual J."/>
            <person name="Lepeaux C."/>
            <person name="Methner A."/>
            <person name="Overmann J."/>
        </authorList>
    </citation>
    <scope>NUCLEOTIDE SEQUENCE</scope>
    <source>
        <strain evidence="8">ARW1-2F2</strain>
    </source>
</reference>
<sequence>MNQNTIGRKIRVIGILFIILMTIIIATTVYLSDKNKKDALVINIAGKERMLTQKISKNIFYLYHNNAYSFTELDSATLEFIYNLNSLKDGNKLIGIFKAPTDEIASQISKVEILWNNFYNNINRFKELSLKRDLNNEKELKSIVNTIYKTNNHLLEEVDKLVSMYTTYTEGKSQYIQYMQYVFALIIIFLIIYSFSQLKKMEVNAKKFLEYSKKVVQSEGNEPLVPIKIEAEKEIVEATDTINCFINKVNSAVEYSSSASKKLEEITNEFDEILDELNNNTNISSQQLNKSEDMVIESQEELINSSKKLQELKKQLDSLINNCKTH</sequence>
<feature type="domain" description="NarX-like N-terminal" evidence="7">
    <location>
        <begin position="30"/>
        <end position="123"/>
    </location>
</feature>
<dbReference type="Pfam" id="PF13675">
    <property type="entry name" value="PilJ"/>
    <property type="match status" value="1"/>
</dbReference>
<evidence type="ECO:0000256" key="1">
    <source>
        <dbReference type="ARBA" id="ARBA00004141"/>
    </source>
</evidence>
<keyword evidence="5" id="KW-0175">Coiled coil</keyword>
<evidence type="ECO:0000256" key="2">
    <source>
        <dbReference type="ARBA" id="ARBA00022692"/>
    </source>
</evidence>
<evidence type="ECO:0000256" key="4">
    <source>
        <dbReference type="ARBA" id="ARBA00023136"/>
    </source>
</evidence>
<organism evidence="8 9">
    <name type="scientific">Arcobacter roscoffensis</name>
    <dbReference type="NCBI Taxonomy" id="2961520"/>
    <lineage>
        <taxon>Bacteria</taxon>
        <taxon>Pseudomonadati</taxon>
        <taxon>Campylobacterota</taxon>
        <taxon>Epsilonproteobacteria</taxon>
        <taxon>Campylobacterales</taxon>
        <taxon>Arcobacteraceae</taxon>
        <taxon>Arcobacter</taxon>
    </lineage>
</organism>
<evidence type="ECO:0000313" key="9">
    <source>
        <dbReference type="Proteomes" id="UP001060012"/>
    </source>
</evidence>
<feature type="transmembrane region" description="Helical" evidence="6">
    <location>
        <begin position="12"/>
        <end position="31"/>
    </location>
</feature>
<name>A0ABY5E5E1_9BACT</name>
<evidence type="ECO:0000256" key="3">
    <source>
        <dbReference type="ARBA" id="ARBA00022989"/>
    </source>
</evidence>
<dbReference type="InterPro" id="IPR029095">
    <property type="entry name" value="NarX-like_N"/>
</dbReference>
<comment type="subcellular location">
    <subcellularLocation>
        <location evidence="1">Membrane</location>
        <topology evidence="1">Multi-pass membrane protein</topology>
    </subcellularLocation>
</comment>
<keyword evidence="2 6" id="KW-0812">Transmembrane</keyword>
<keyword evidence="4 6" id="KW-0472">Membrane</keyword>
<protein>
    <submittedName>
        <fullName evidence="8">Type IV pili methyl-accepting chemotaxis transducer N-terminal domain-containing protein</fullName>
    </submittedName>
</protein>
<evidence type="ECO:0000256" key="5">
    <source>
        <dbReference type="SAM" id="Coils"/>
    </source>
</evidence>